<dbReference type="RefSeq" id="WP_110507818.1">
    <property type="nucleotide sequence ID" value="NZ_NKTX01000143.1"/>
</dbReference>
<name>A0A318QF78_9PROT</name>
<feature type="coiled-coil region" evidence="1">
    <location>
        <begin position="353"/>
        <end position="383"/>
    </location>
</feature>
<accession>A0A318QF78</accession>
<feature type="region of interest" description="Disordered" evidence="2">
    <location>
        <begin position="482"/>
        <end position="506"/>
    </location>
</feature>
<dbReference type="EMBL" id="NKTX01000143">
    <property type="protein sequence ID" value="PYD77695.1"/>
    <property type="molecule type" value="Genomic_DNA"/>
</dbReference>
<organism evidence="3 4">
    <name type="scientific">Komagataeibacter oboediens</name>
    <dbReference type="NCBI Taxonomy" id="65958"/>
    <lineage>
        <taxon>Bacteria</taxon>
        <taxon>Pseudomonadati</taxon>
        <taxon>Pseudomonadota</taxon>
        <taxon>Alphaproteobacteria</taxon>
        <taxon>Acetobacterales</taxon>
        <taxon>Acetobacteraceae</taxon>
        <taxon>Komagataeibacter</taxon>
    </lineage>
</organism>
<evidence type="ECO:0000313" key="3">
    <source>
        <dbReference type="EMBL" id="PYD77695.1"/>
    </source>
</evidence>
<sequence>MSIYAAIRAAGLKTLAGNGKGGIQAAERHAKRLDPVSQKRHVRDSDPIAWSKAESGALDYVEAFRAHKRETGAGERKGADLGLEFKVIVSPEWLAESGDPHDASNPRVQQLVAEAKAWAESWGGEGAVWGLRYDTDERGSGVVDVFMSPVREQRHKSGKSKKVISCRKAKQELLEAERALEPDLRTSGAAMQSSWARWTQKRLDHRLERGKPKIETGAEHENADLYARIATQKEADLLRERARLLTEEYALENWEAELWDRETRGHVELEWEYQELAQRKAAQAERERQFMAVREGSKKAVAAFRSGEITTVEPSPKNPEKLAGRLARNLSDERREELRAIWRLTSETTRKLLAEMSAERLAMQQREAALRDQEAVFQAAKDEVLRGLRDDFDTLKMAWARNEATYSVSTAGNWRWWLDDGLTVDRRNRLQDCIKTVGGLVGWMARRFEDTMNMVVRYMSKPAQAEFKSEWIDALDRDEDLAWDGPGDGPNGVFGGGGGGGPSLDM</sequence>
<gene>
    <name evidence="3" type="ORF">CFR80_17515</name>
</gene>
<evidence type="ECO:0000256" key="1">
    <source>
        <dbReference type="SAM" id="Coils"/>
    </source>
</evidence>
<comment type="caution">
    <text evidence="3">The sequence shown here is derived from an EMBL/GenBank/DDBJ whole genome shotgun (WGS) entry which is preliminary data.</text>
</comment>
<evidence type="ECO:0000313" key="4">
    <source>
        <dbReference type="Proteomes" id="UP000247417"/>
    </source>
</evidence>
<feature type="compositionally biased region" description="Gly residues" evidence="2">
    <location>
        <begin position="486"/>
        <end position="506"/>
    </location>
</feature>
<dbReference type="OrthoDB" id="7581460at2"/>
<dbReference type="AlphaFoldDB" id="A0A318QF78"/>
<dbReference type="Gene3D" id="3.30.930.30">
    <property type="match status" value="1"/>
</dbReference>
<reference evidence="3 4" key="1">
    <citation type="submission" date="2017-07" db="EMBL/GenBank/DDBJ databases">
        <title>A draft genome sequence of Komagataeibacter oboediens LMG 18849.</title>
        <authorList>
            <person name="Skraban J."/>
            <person name="Cleenwerck I."/>
            <person name="Vandamme P."/>
            <person name="Trcek J."/>
        </authorList>
    </citation>
    <scope>NUCLEOTIDE SEQUENCE [LARGE SCALE GENOMIC DNA]</scope>
    <source>
        <strain evidence="3 4">LMG 18849</strain>
    </source>
</reference>
<protein>
    <submittedName>
        <fullName evidence="3">Uncharacterized protein</fullName>
    </submittedName>
</protein>
<dbReference type="Proteomes" id="UP000247417">
    <property type="component" value="Unassembled WGS sequence"/>
</dbReference>
<evidence type="ECO:0000256" key="2">
    <source>
        <dbReference type="SAM" id="MobiDB-lite"/>
    </source>
</evidence>
<proteinExistence type="predicted"/>
<keyword evidence="1" id="KW-0175">Coiled coil</keyword>